<dbReference type="InterPro" id="IPR002052">
    <property type="entry name" value="DNA_methylase_N6_adenine_CS"/>
</dbReference>
<gene>
    <name evidence="2" type="ORF">CBW42_08040</name>
</gene>
<dbReference type="AlphaFoldDB" id="A0A252F4S6"/>
<dbReference type="Proteomes" id="UP000194903">
    <property type="component" value="Unassembled WGS sequence"/>
</dbReference>
<dbReference type="OrthoDB" id="9777257at2"/>
<reference evidence="2 3" key="1">
    <citation type="submission" date="2017-05" db="EMBL/GenBank/DDBJ databases">
        <title>Butyricicoccus porcorum sp. nov. a butyrate-producing bacterium from the swine intestinal tract.</title>
        <authorList>
            <person name="Trachsel J."/>
            <person name="Humphrey S."/>
            <person name="Allen H.K."/>
        </authorList>
    </citation>
    <scope>NUCLEOTIDE SEQUENCE [LARGE SCALE GENOMIC DNA]</scope>
    <source>
        <strain evidence="2">BB10</strain>
    </source>
</reference>
<dbReference type="GO" id="GO:0008170">
    <property type="term" value="F:N-methyltransferase activity"/>
    <property type="evidence" value="ECO:0007669"/>
    <property type="project" value="UniProtKB-ARBA"/>
</dbReference>
<dbReference type="InterPro" id="IPR050210">
    <property type="entry name" value="tRNA_Adenine-N(6)_MTase"/>
</dbReference>
<keyword evidence="3" id="KW-1185">Reference proteome</keyword>
<dbReference type="PROSITE" id="PS00092">
    <property type="entry name" value="N6_MTASE"/>
    <property type="match status" value="1"/>
</dbReference>
<evidence type="ECO:0000259" key="1">
    <source>
        <dbReference type="Pfam" id="PF05175"/>
    </source>
</evidence>
<dbReference type="InterPro" id="IPR029063">
    <property type="entry name" value="SAM-dependent_MTases_sf"/>
</dbReference>
<comment type="caution">
    <text evidence="2">The sequence shown here is derived from an EMBL/GenBank/DDBJ whole genome shotgun (WGS) entry which is preliminary data.</text>
</comment>
<sequence>MRHTDKLWDGFSLIQDDRFFKLGQDSMLLSAFASPPPRAKVLDLGCGNGALGVLLCARYPGLDVTGLEIQPEVAELAQENVVWNRLDARMRIVCGDLKQYKQLFPTGAFEYIICNPPYFSQDSGYAAKGKNRHTARQETECSAADAVRAAAYFVKYGGRVAFVYRPERVCELIFDMKQCGLEPKRLRFVHQHAKAVPSAVLVEARRGSAPGVQVLPPLLVCGEDGTQTEEYRMIYHREEF</sequence>
<name>A0A252F4S6_9FIRM</name>
<evidence type="ECO:0000313" key="2">
    <source>
        <dbReference type="EMBL" id="OUM20765.1"/>
    </source>
</evidence>
<evidence type="ECO:0000313" key="3">
    <source>
        <dbReference type="Proteomes" id="UP000194903"/>
    </source>
</evidence>
<dbReference type="Pfam" id="PF05175">
    <property type="entry name" value="MTS"/>
    <property type="match status" value="1"/>
</dbReference>
<proteinExistence type="predicted"/>
<dbReference type="GO" id="GO:0003676">
    <property type="term" value="F:nucleic acid binding"/>
    <property type="evidence" value="ECO:0007669"/>
    <property type="project" value="InterPro"/>
</dbReference>
<accession>A0A252F4S6</accession>
<dbReference type="RefSeq" id="WP_087019656.1">
    <property type="nucleotide sequence ID" value="NZ_CP178353.1"/>
</dbReference>
<dbReference type="EMBL" id="NHOC01000005">
    <property type="protein sequence ID" value="OUM20765.1"/>
    <property type="molecule type" value="Genomic_DNA"/>
</dbReference>
<dbReference type="CDD" id="cd02440">
    <property type="entry name" value="AdoMet_MTases"/>
    <property type="match status" value="1"/>
</dbReference>
<dbReference type="PANTHER" id="PTHR47739">
    <property type="entry name" value="TRNA1(VAL) (ADENINE(37)-N6)-METHYLTRANSFERASE"/>
    <property type="match status" value="1"/>
</dbReference>
<dbReference type="GO" id="GO:0032259">
    <property type="term" value="P:methylation"/>
    <property type="evidence" value="ECO:0007669"/>
    <property type="project" value="InterPro"/>
</dbReference>
<protein>
    <recommendedName>
        <fullName evidence="1">Methyltransferase small domain-containing protein</fullName>
    </recommendedName>
</protein>
<dbReference type="Gene3D" id="3.40.50.150">
    <property type="entry name" value="Vaccinia Virus protein VP39"/>
    <property type="match status" value="1"/>
</dbReference>
<feature type="domain" description="Methyltransferase small" evidence="1">
    <location>
        <begin position="27"/>
        <end position="122"/>
    </location>
</feature>
<dbReference type="PANTHER" id="PTHR47739:SF1">
    <property type="entry name" value="TRNA1(VAL) (ADENINE(37)-N6)-METHYLTRANSFERASE"/>
    <property type="match status" value="1"/>
</dbReference>
<organism evidence="2 3">
    <name type="scientific">Butyricicoccus porcorum</name>
    <dbReference type="NCBI Taxonomy" id="1945634"/>
    <lineage>
        <taxon>Bacteria</taxon>
        <taxon>Bacillati</taxon>
        <taxon>Bacillota</taxon>
        <taxon>Clostridia</taxon>
        <taxon>Eubacteriales</taxon>
        <taxon>Butyricicoccaceae</taxon>
        <taxon>Butyricicoccus</taxon>
    </lineage>
</organism>
<dbReference type="SUPFAM" id="SSF53335">
    <property type="entry name" value="S-adenosyl-L-methionine-dependent methyltransferases"/>
    <property type="match status" value="1"/>
</dbReference>
<dbReference type="GO" id="GO:0008757">
    <property type="term" value="F:S-adenosylmethionine-dependent methyltransferase activity"/>
    <property type="evidence" value="ECO:0007669"/>
    <property type="project" value="UniProtKB-ARBA"/>
</dbReference>
<dbReference type="InterPro" id="IPR007848">
    <property type="entry name" value="Small_mtfrase_dom"/>
</dbReference>